<dbReference type="InterPro" id="IPR050366">
    <property type="entry name" value="BP-dependent_transpt_permease"/>
</dbReference>
<feature type="transmembrane region" description="Helical" evidence="7">
    <location>
        <begin position="104"/>
        <end position="125"/>
    </location>
</feature>
<sequence>MNRSRNLLFNAAVIFLILIGVAAFAAPFVSPYSPTDQNTDIRFSAPSSDHLLGTDNFGRDVLSRIIYGSRPVLIVGLVSVGVAVILGTIVGLAAGLGKTLTDNILMLLMDSILSFPTILLAITVVSFLGYGLVQVMLAIGIIFSPVFARLVRAETLSIKTEGYVEASRALGSGILKIIFKHILPNLLGKVVVQCSITFATAVVIEASLSFLGLGTQPPEPSWGLMLKDARNYLYQAPWMAIFPGIALALCVLSFNIIGDTLSERLNPRLLK</sequence>
<name>A0AAJ1IAN1_9SPIO</name>
<dbReference type="InterPro" id="IPR025966">
    <property type="entry name" value="OppC_N"/>
</dbReference>
<dbReference type="PROSITE" id="PS50928">
    <property type="entry name" value="ABC_TM1"/>
    <property type="match status" value="1"/>
</dbReference>
<reference evidence="9 10" key="1">
    <citation type="submission" date="2022-12" db="EMBL/GenBank/DDBJ databases">
        <title>Metagenome assembled genome from gulf of manar.</title>
        <authorList>
            <person name="Kohli P."/>
            <person name="Pk S."/>
            <person name="Venkata Ramana C."/>
            <person name="Sasikala C."/>
        </authorList>
    </citation>
    <scope>NUCLEOTIDE SEQUENCE [LARGE SCALE GENOMIC DNA]</scope>
    <source>
        <strain evidence="9">JB008</strain>
    </source>
</reference>
<keyword evidence="4 7" id="KW-0812">Transmembrane</keyword>
<dbReference type="EMBL" id="JAQQAL010000009">
    <property type="protein sequence ID" value="MDC7225764.1"/>
    <property type="molecule type" value="Genomic_DNA"/>
</dbReference>
<gene>
    <name evidence="9" type="ORF">PQJ61_03245</name>
</gene>
<evidence type="ECO:0000256" key="4">
    <source>
        <dbReference type="ARBA" id="ARBA00022692"/>
    </source>
</evidence>
<feature type="domain" description="ABC transmembrane type-1" evidence="8">
    <location>
        <begin position="69"/>
        <end position="258"/>
    </location>
</feature>
<dbReference type="CDD" id="cd06261">
    <property type="entry name" value="TM_PBP2"/>
    <property type="match status" value="1"/>
</dbReference>
<comment type="subcellular location">
    <subcellularLocation>
        <location evidence="1 7">Cell membrane</location>
        <topology evidence="1 7">Multi-pass membrane protein</topology>
    </subcellularLocation>
</comment>
<evidence type="ECO:0000256" key="5">
    <source>
        <dbReference type="ARBA" id="ARBA00022989"/>
    </source>
</evidence>
<dbReference type="InterPro" id="IPR000515">
    <property type="entry name" value="MetI-like"/>
</dbReference>
<keyword evidence="2 7" id="KW-0813">Transport</keyword>
<comment type="caution">
    <text evidence="9">The sequence shown here is derived from an EMBL/GenBank/DDBJ whole genome shotgun (WGS) entry which is preliminary data.</text>
</comment>
<feature type="transmembrane region" description="Helical" evidence="7">
    <location>
        <begin position="72"/>
        <end position="97"/>
    </location>
</feature>
<feature type="transmembrane region" description="Helical" evidence="7">
    <location>
        <begin position="131"/>
        <end position="151"/>
    </location>
</feature>
<evidence type="ECO:0000256" key="1">
    <source>
        <dbReference type="ARBA" id="ARBA00004651"/>
    </source>
</evidence>
<dbReference type="Pfam" id="PF00528">
    <property type="entry name" value="BPD_transp_1"/>
    <property type="match status" value="1"/>
</dbReference>
<feature type="transmembrane region" description="Helical" evidence="7">
    <location>
        <begin position="7"/>
        <end position="29"/>
    </location>
</feature>
<evidence type="ECO:0000259" key="8">
    <source>
        <dbReference type="PROSITE" id="PS50928"/>
    </source>
</evidence>
<keyword evidence="3" id="KW-1003">Cell membrane</keyword>
<evidence type="ECO:0000313" key="9">
    <source>
        <dbReference type="EMBL" id="MDC7225764.1"/>
    </source>
</evidence>
<organism evidence="9 10">
    <name type="scientific">Candidatus Thalassospirochaeta sargassi</name>
    <dbReference type="NCBI Taxonomy" id="3119039"/>
    <lineage>
        <taxon>Bacteria</taxon>
        <taxon>Pseudomonadati</taxon>
        <taxon>Spirochaetota</taxon>
        <taxon>Spirochaetia</taxon>
        <taxon>Spirochaetales</taxon>
        <taxon>Spirochaetaceae</taxon>
        <taxon>Candidatus Thalassospirochaeta</taxon>
    </lineage>
</organism>
<feature type="transmembrane region" description="Helical" evidence="7">
    <location>
        <begin position="190"/>
        <end position="212"/>
    </location>
</feature>
<keyword evidence="5 7" id="KW-1133">Transmembrane helix</keyword>
<dbReference type="PANTHER" id="PTHR43386:SF25">
    <property type="entry name" value="PEPTIDE ABC TRANSPORTER PERMEASE PROTEIN"/>
    <property type="match status" value="1"/>
</dbReference>
<evidence type="ECO:0000256" key="3">
    <source>
        <dbReference type="ARBA" id="ARBA00022475"/>
    </source>
</evidence>
<dbReference type="Proteomes" id="UP001221217">
    <property type="component" value="Unassembled WGS sequence"/>
</dbReference>
<accession>A0AAJ1IAN1</accession>
<dbReference type="GO" id="GO:0055085">
    <property type="term" value="P:transmembrane transport"/>
    <property type="evidence" value="ECO:0007669"/>
    <property type="project" value="InterPro"/>
</dbReference>
<evidence type="ECO:0000256" key="2">
    <source>
        <dbReference type="ARBA" id="ARBA00022448"/>
    </source>
</evidence>
<proteinExistence type="inferred from homology"/>
<evidence type="ECO:0000256" key="6">
    <source>
        <dbReference type="ARBA" id="ARBA00023136"/>
    </source>
</evidence>
<feature type="transmembrane region" description="Helical" evidence="7">
    <location>
        <begin position="232"/>
        <end position="258"/>
    </location>
</feature>
<dbReference type="InterPro" id="IPR035906">
    <property type="entry name" value="MetI-like_sf"/>
</dbReference>
<dbReference type="Gene3D" id="1.10.3720.10">
    <property type="entry name" value="MetI-like"/>
    <property type="match status" value="1"/>
</dbReference>
<dbReference type="Pfam" id="PF12911">
    <property type="entry name" value="OppC_N"/>
    <property type="match status" value="1"/>
</dbReference>
<dbReference type="PANTHER" id="PTHR43386">
    <property type="entry name" value="OLIGOPEPTIDE TRANSPORT SYSTEM PERMEASE PROTEIN APPC"/>
    <property type="match status" value="1"/>
</dbReference>
<evidence type="ECO:0000313" key="10">
    <source>
        <dbReference type="Proteomes" id="UP001221217"/>
    </source>
</evidence>
<keyword evidence="6 7" id="KW-0472">Membrane</keyword>
<evidence type="ECO:0000256" key="7">
    <source>
        <dbReference type="RuleBase" id="RU363032"/>
    </source>
</evidence>
<dbReference type="GO" id="GO:0005886">
    <property type="term" value="C:plasma membrane"/>
    <property type="evidence" value="ECO:0007669"/>
    <property type="project" value="UniProtKB-SubCell"/>
</dbReference>
<dbReference type="AlphaFoldDB" id="A0AAJ1IAN1"/>
<comment type="similarity">
    <text evidence="7">Belongs to the binding-protein-dependent transport system permease family.</text>
</comment>
<dbReference type="SUPFAM" id="SSF161098">
    <property type="entry name" value="MetI-like"/>
    <property type="match status" value="1"/>
</dbReference>
<protein>
    <submittedName>
        <fullName evidence="9">ABC transporter permease</fullName>
    </submittedName>
</protein>